<feature type="coiled-coil region" evidence="5">
    <location>
        <begin position="574"/>
        <end position="611"/>
    </location>
</feature>
<dbReference type="PRINTS" id="PR00380">
    <property type="entry name" value="KINESINHEAVY"/>
</dbReference>
<gene>
    <name evidence="8" type="primary">Contig14758.g15718</name>
    <name evidence="8" type="ORF">STYLEM_12957</name>
</gene>
<dbReference type="GO" id="GO:0003777">
    <property type="term" value="F:microtubule motor activity"/>
    <property type="evidence" value="ECO:0007669"/>
    <property type="project" value="InterPro"/>
</dbReference>
<dbReference type="InParanoid" id="A0A078AP54"/>
<sequence length="831" mass="94759">MQSSQQQPISKSRLKTAVHKPGTQNQTEKDIEKSRNQNKSLVASENNLITHSLQINEKSSKVNININNQKSQNLNKFNSSSAKQGLASLNKNNSTANNSPVKEQLKSNADIGQSSMIKLNNMTAVQLNQHQIQIEQQISSINDQQNAEQQVKSEKIRVAVRVRPFLAKEIGKESVCYVSKNGKQIRVSDLSHTIEGTYDKVFPKEATQNDAYSYVADVIPNLLQGFNCTIFAYGQTGSGKTYTMFGEGYDSQLMLNKSTFDNSKTINESFMNRHHSINQVQSDSQLLSDTNKSQKRGLIPRCISELFNYIKTNGIKVTIYCSFLQIYNEKLYDLLQDTYTKNPLQIREEKLQGIYVEGLSEYVVQDDNDCLNLLKRGEKNRIKRSTKMNIKSSRSHSLFQLLLETDQVDNKGMLKRAKLNLGDLAGSEKVNKDEEMKAKHMLELRNINLSLTTLGKVIQVLSQGGTGNQQNPHVPFRESKLTRLLQDSLGGNCQTYLIATVSPLLESIEETISTLKFADRAKCVMQRVKKNEINAKDDALVQKLQKEVHHLKELLQLKRKGVNPTDLSVQLYMLKDENERLRQYAVNYEDVEKMKQENKQMRLELQRLRMMASDVGSNYNGDISPKSFQGAYKFINKNGTMDFANASQHINNTEQKLQSDQLTDSDESIQEQFKNYKSELNFDIKLENNQLQKGVSHHIDIQTDRVLANQKVLSSNQHNQSVSPLSLASQETYKIMQDHSQKQKDQVNLKHQKERLQNVIQESQNHRSLDLQSSSQQKPKQHIALRKRYKEGDLSDEGSYIRDQINITLPAINENSVNMQQQPVFSKIELS</sequence>
<keyword evidence="9" id="KW-1185">Reference proteome</keyword>
<comment type="similarity">
    <text evidence="4">Belongs to the TRAFAC class myosin-kinesin ATPase superfamily. Kinesin family.</text>
</comment>
<dbReference type="EMBL" id="CCKQ01012294">
    <property type="protein sequence ID" value="CDW83904.1"/>
    <property type="molecule type" value="Genomic_DNA"/>
</dbReference>
<dbReference type="Gene3D" id="3.40.850.10">
    <property type="entry name" value="Kinesin motor domain"/>
    <property type="match status" value="1"/>
</dbReference>
<dbReference type="GO" id="GO:0008017">
    <property type="term" value="F:microtubule binding"/>
    <property type="evidence" value="ECO:0007669"/>
    <property type="project" value="InterPro"/>
</dbReference>
<dbReference type="PANTHER" id="PTHR47968">
    <property type="entry name" value="CENTROMERE PROTEIN E"/>
    <property type="match status" value="1"/>
</dbReference>
<dbReference type="InterPro" id="IPR027640">
    <property type="entry name" value="Kinesin-like_fam"/>
</dbReference>
<evidence type="ECO:0000256" key="1">
    <source>
        <dbReference type="ARBA" id="ARBA00022701"/>
    </source>
</evidence>
<evidence type="ECO:0000313" key="8">
    <source>
        <dbReference type="EMBL" id="CDW83904.1"/>
    </source>
</evidence>
<dbReference type="GO" id="GO:0007018">
    <property type="term" value="P:microtubule-based movement"/>
    <property type="evidence" value="ECO:0007669"/>
    <property type="project" value="InterPro"/>
</dbReference>
<dbReference type="SMART" id="SM00129">
    <property type="entry name" value="KISc"/>
    <property type="match status" value="1"/>
</dbReference>
<accession>A0A078AP54</accession>
<organism evidence="8 9">
    <name type="scientific">Stylonychia lemnae</name>
    <name type="common">Ciliate</name>
    <dbReference type="NCBI Taxonomy" id="5949"/>
    <lineage>
        <taxon>Eukaryota</taxon>
        <taxon>Sar</taxon>
        <taxon>Alveolata</taxon>
        <taxon>Ciliophora</taxon>
        <taxon>Intramacronucleata</taxon>
        <taxon>Spirotrichea</taxon>
        <taxon>Stichotrichia</taxon>
        <taxon>Sporadotrichida</taxon>
        <taxon>Oxytrichidae</taxon>
        <taxon>Stylonychinae</taxon>
        <taxon>Stylonychia</taxon>
    </lineage>
</organism>
<evidence type="ECO:0000256" key="4">
    <source>
        <dbReference type="PROSITE-ProRule" id="PRU00283"/>
    </source>
</evidence>
<reference evidence="8 9" key="1">
    <citation type="submission" date="2014-06" db="EMBL/GenBank/DDBJ databases">
        <authorList>
            <person name="Swart Estienne"/>
        </authorList>
    </citation>
    <scope>NUCLEOTIDE SEQUENCE [LARGE SCALE GENOMIC DNA]</scope>
    <source>
        <strain evidence="8 9">130c</strain>
    </source>
</reference>
<dbReference type="SUPFAM" id="SSF52540">
    <property type="entry name" value="P-loop containing nucleoside triphosphate hydrolases"/>
    <property type="match status" value="1"/>
</dbReference>
<evidence type="ECO:0000313" key="9">
    <source>
        <dbReference type="Proteomes" id="UP000039865"/>
    </source>
</evidence>
<dbReference type="Pfam" id="PF00225">
    <property type="entry name" value="Kinesin"/>
    <property type="match status" value="1"/>
</dbReference>
<evidence type="ECO:0000256" key="2">
    <source>
        <dbReference type="ARBA" id="ARBA00023054"/>
    </source>
</evidence>
<evidence type="ECO:0000256" key="6">
    <source>
        <dbReference type="SAM" id="MobiDB-lite"/>
    </source>
</evidence>
<evidence type="ECO:0000256" key="5">
    <source>
        <dbReference type="SAM" id="Coils"/>
    </source>
</evidence>
<dbReference type="InterPro" id="IPR001752">
    <property type="entry name" value="Kinesin_motor_dom"/>
</dbReference>
<keyword evidence="2 5" id="KW-0175">Coiled coil</keyword>
<dbReference type="PROSITE" id="PS50067">
    <property type="entry name" value="KINESIN_MOTOR_2"/>
    <property type="match status" value="1"/>
</dbReference>
<keyword evidence="1" id="KW-0493">Microtubule</keyword>
<feature type="binding site" evidence="4">
    <location>
        <begin position="234"/>
        <end position="241"/>
    </location>
    <ligand>
        <name>ATP</name>
        <dbReference type="ChEBI" id="CHEBI:30616"/>
    </ligand>
</feature>
<evidence type="ECO:0000259" key="7">
    <source>
        <dbReference type="PROSITE" id="PS50067"/>
    </source>
</evidence>
<dbReference type="PANTHER" id="PTHR47968:SF36">
    <property type="entry name" value="KINESIN HEAVY CHAIN ISOFORM X1"/>
    <property type="match status" value="1"/>
</dbReference>
<name>A0A078AP54_STYLE</name>
<keyword evidence="3 4" id="KW-0505">Motor protein</keyword>
<evidence type="ECO:0000256" key="3">
    <source>
        <dbReference type="ARBA" id="ARBA00023175"/>
    </source>
</evidence>
<proteinExistence type="inferred from homology"/>
<dbReference type="InterPro" id="IPR027417">
    <property type="entry name" value="P-loop_NTPase"/>
</dbReference>
<feature type="compositionally biased region" description="Basic residues" evidence="6">
    <location>
        <begin position="779"/>
        <end position="789"/>
    </location>
</feature>
<dbReference type="Proteomes" id="UP000039865">
    <property type="component" value="Unassembled WGS sequence"/>
</dbReference>
<feature type="compositionally biased region" description="Polar residues" evidence="6">
    <location>
        <begin position="1"/>
        <end position="10"/>
    </location>
</feature>
<feature type="region of interest" description="Disordered" evidence="6">
    <location>
        <begin position="764"/>
        <end position="790"/>
    </location>
</feature>
<protein>
    <submittedName>
        <fullName evidence="8">Kinesin motor domain containing protein</fullName>
    </submittedName>
</protein>
<keyword evidence="4" id="KW-0067">ATP-binding</keyword>
<dbReference type="AlphaFoldDB" id="A0A078AP54"/>
<dbReference type="GO" id="GO:0005874">
    <property type="term" value="C:microtubule"/>
    <property type="evidence" value="ECO:0007669"/>
    <property type="project" value="UniProtKB-KW"/>
</dbReference>
<dbReference type="CDD" id="cd00106">
    <property type="entry name" value="KISc"/>
    <property type="match status" value="1"/>
</dbReference>
<dbReference type="InterPro" id="IPR036961">
    <property type="entry name" value="Kinesin_motor_dom_sf"/>
</dbReference>
<dbReference type="GO" id="GO:0005524">
    <property type="term" value="F:ATP binding"/>
    <property type="evidence" value="ECO:0007669"/>
    <property type="project" value="UniProtKB-UniRule"/>
</dbReference>
<keyword evidence="4" id="KW-0547">Nucleotide-binding</keyword>
<feature type="region of interest" description="Disordered" evidence="6">
    <location>
        <begin position="1"/>
        <end position="36"/>
    </location>
</feature>
<dbReference type="OrthoDB" id="123929at2759"/>
<feature type="domain" description="Kinesin motor" evidence="7">
    <location>
        <begin position="155"/>
        <end position="524"/>
    </location>
</feature>